<feature type="transmembrane region" description="Helical" evidence="1">
    <location>
        <begin position="12"/>
        <end position="30"/>
    </location>
</feature>
<dbReference type="RefSeq" id="WP_164258350.1">
    <property type="nucleotide sequence ID" value="NZ_JAAGMK010000616.1"/>
</dbReference>
<protein>
    <submittedName>
        <fullName evidence="2">Uncharacterized protein</fullName>
    </submittedName>
</protein>
<gene>
    <name evidence="2" type="ORF">G3I43_21110</name>
</gene>
<name>A0A6G3SUG0_STRAQ</name>
<keyword evidence="1" id="KW-0812">Transmembrane</keyword>
<feature type="transmembrane region" description="Helical" evidence="1">
    <location>
        <begin position="50"/>
        <end position="73"/>
    </location>
</feature>
<dbReference type="AlphaFoldDB" id="A0A6G3SUG0"/>
<keyword evidence="1" id="KW-0472">Membrane</keyword>
<feature type="transmembrane region" description="Helical" evidence="1">
    <location>
        <begin position="126"/>
        <end position="146"/>
    </location>
</feature>
<reference evidence="2" key="1">
    <citation type="submission" date="2020-01" db="EMBL/GenBank/DDBJ databases">
        <title>Insect and environment-associated Actinomycetes.</title>
        <authorList>
            <person name="Currrie C."/>
            <person name="Chevrette M."/>
            <person name="Carlson C."/>
            <person name="Stubbendieck R."/>
            <person name="Wendt-Pienkowski E."/>
        </authorList>
    </citation>
    <scope>NUCLEOTIDE SEQUENCE</scope>
    <source>
        <strain evidence="2">SID505</strain>
    </source>
</reference>
<accession>A0A6G3SUG0</accession>
<comment type="caution">
    <text evidence="2">The sequence shown here is derived from an EMBL/GenBank/DDBJ whole genome shotgun (WGS) entry which is preliminary data.</text>
</comment>
<evidence type="ECO:0000256" key="1">
    <source>
        <dbReference type="SAM" id="Phobius"/>
    </source>
</evidence>
<organism evidence="2">
    <name type="scientific">Streptomyces anulatus</name>
    <name type="common">Streptomyces chrysomallus</name>
    <dbReference type="NCBI Taxonomy" id="1892"/>
    <lineage>
        <taxon>Bacteria</taxon>
        <taxon>Bacillati</taxon>
        <taxon>Actinomycetota</taxon>
        <taxon>Actinomycetes</taxon>
        <taxon>Kitasatosporales</taxon>
        <taxon>Streptomycetaceae</taxon>
        <taxon>Streptomyces</taxon>
    </lineage>
</organism>
<evidence type="ECO:0000313" key="2">
    <source>
        <dbReference type="EMBL" id="NEB86656.1"/>
    </source>
</evidence>
<keyword evidence="1" id="KW-1133">Transmembrane helix</keyword>
<dbReference type="EMBL" id="JAAGMK010000616">
    <property type="protein sequence ID" value="NEB86656.1"/>
    <property type="molecule type" value="Genomic_DNA"/>
</dbReference>
<dbReference type="InterPro" id="IPR036259">
    <property type="entry name" value="MFS_trans_sf"/>
</dbReference>
<sequence length="164" mass="17039">MRKGNTPANRIGVAGTAGALYAFVCGIDTVKSRERGSSEGYFEVLAGAAPIPMAVILVYCALSPVVWPVLIAADAEVRPGRRSDRLRTLAFHWGATILAVVLAAWFGGASVGAVLGGFLGSAGGPALLAASALYCLLSPILLPFFGDREEPRERGRPGAPRTES</sequence>
<dbReference type="SUPFAM" id="SSF103473">
    <property type="entry name" value="MFS general substrate transporter"/>
    <property type="match status" value="1"/>
</dbReference>
<proteinExistence type="predicted"/>
<feature type="transmembrane region" description="Helical" evidence="1">
    <location>
        <begin position="93"/>
        <end position="120"/>
    </location>
</feature>